<evidence type="ECO:0000313" key="4">
    <source>
        <dbReference type="Proteomes" id="UP000199306"/>
    </source>
</evidence>
<evidence type="ECO:0000313" key="3">
    <source>
        <dbReference type="EMBL" id="SFP73192.1"/>
    </source>
</evidence>
<name>A0A1I5SQX1_9BACT</name>
<dbReference type="STRING" id="1079859.SAMN04515674_105163"/>
<organism evidence="3 4">
    <name type="scientific">Pseudarcicella hirudinis</name>
    <dbReference type="NCBI Taxonomy" id="1079859"/>
    <lineage>
        <taxon>Bacteria</taxon>
        <taxon>Pseudomonadati</taxon>
        <taxon>Bacteroidota</taxon>
        <taxon>Cytophagia</taxon>
        <taxon>Cytophagales</taxon>
        <taxon>Flectobacillaceae</taxon>
        <taxon>Pseudarcicella</taxon>
    </lineage>
</organism>
<dbReference type="OrthoDB" id="9807744at2"/>
<feature type="transmembrane region" description="Helical" evidence="1">
    <location>
        <begin position="280"/>
        <end position="300"/>
    </location>
</feature>
<feature type="transmembrane region" description="Helical" evidence="1">
    <location>
        <begin position="364"/>
        <end position="382"/>
    </location>
</feature>
<dbReference type="AlphaFoldDB" id="A0A1I5SQX1"/>
<feature type="transmembrane region" description="Helical" evidence="1">
    <location>
        <begin position="394"/>
        <end position="413"/>
    </location>
</feature>
<feature type="transmembrane region" description="Helical" evidence="1">
    <location>
        <begin position="251"/>
        <end position="268"/>
    </location>
</feature>
<feature type="transmembrane region" description="Helical" evidence="1">
    <location>
        <begin position="109"/>
        <end position="140"/>
    </location>
</feature>
<sequence length="437" mass="50873">MQQGQASLWPIEKTERIQSIDMIRGVALLGILLMNIESFGYFHEYVENPVIYGGTSGINYWVWWVITVVFEGKMRGLFSMLFGASVILLTSKKETEGLSVADVYYRRLLWLLVFGLINAYILLWPGDILYAYAICGLFLFPFRKMKPVYLIICGVLFLCKDVVQSQMEFQERKELRREYVETQKLQKTGKKLSEKQKQSVQKWEEFEKSTRFDPKKIKENDALMLSGYGTIFGFCFKLNQELQSSEFYNETFWDCIGMMLIGMGLMKIGVFSGKLKTKEYLWLMLIGYGIGIPMGIFVAFQELSFFRDAVAFIDLNTIDTVSATYEPRRLFITAGHVGLLMLIFKSGWFKGFAKVLSSVGQMAFTNYLMQSVLCTLFFYGYGLGYFGKLQRYELYLVVLSVWIIQLIWSNIWLRNFRLGPLEWLWKSLTYARKQPIR</sequence>
<dbReference type="Pfam" id="PF04235">
    <property type="entry name" value="DUF418"/>
    <property type="match status" value="1"/>
</dbReference>
<dbReference type="Proteomes" id="UP000199306">
    <property type="component" value="Unassembled WGS sequence"/>
</dbReference>
<dbReference type="PANTHER" id="PTHR30590:SF2">
    <property type="entry name" value="INNER MEMBRANE PROTEIN"/>
    <property type="match status" value="1"/>
</dbReference>
<reference evidence="3 4" key="1">
    <citation type="submission" date="2016-10" db="EMBL/GenBank/DDBJ databases">
        <authorList>
            <person name="de Groot N.N."/>
        </authorList>
    </citation>
    <scope>NUCLEOTIDE SEQUENCE [LARGE SCALE GENOMIC DNA]</scope>
    <source>
        <strain evidence="4">E92,LMG 26720,CCM 7988</strain>
    </source>
</reference>
<protein>
    <recommendedName>
        <fullName evidence="2">DUF418 domain-containing protein</fullName>
    </recommendedName>
</protein>
<keyword evidence="1" id="KW-0812">Transmembrane</keyword>
<feature type="transmembrane region" description="Helical" evidence="1">
    <location>
        <begin position="330"/>
        <end position="352"/>
    </location>
</feature>
<proteinExistence type="predicted"/>
<gene>
    <name evidence="3" type="ORF">SAMN04515674_105163</name>
</gene>
<dbReference type="EMBL" id="FOXH01000005">
    <property type="protein sequence ID" value="SFP73192.1"/>
    <property type="molecule type" value="Genomic_DNA"/>
</dbReference>
<evidence type="ECO:0000256" key="1">
    <source>
        <dbReference type="SAM" id="Phobius"/>
    </source>
</evidence>
<feature type="transmembrane region" description="Helical" evidence="1">
    <location>
        <begin position="21"/>
        <end position="41"/>
    </location>
</feature>
<evidence type="ECO:0000259" key="2">
    <source>
        <dbReference type="Pfam" id="PF04235"/>
    </source>
</evidence>
<accession>A0A1I5SQX1</accession>
<keyword evidence="4" id="KW-1185">Reference proteome</keyword>
<dbReference type="InterPro" id="IPR052529">
    <property type="entry name" value="Bact_Transport_Assoc"/>
</dbReference>
<dbReference type="PANTHER" id="PTHR30590">
    <property type="entry name" value="INNER MEMBRANE PROTEIN"/>
    <property type="match status" value="1"/>
</dbReference>
<dbReference type="RefSeq" id="WP_092016642.1">
    <property type="nucleotide sequence ID" value="NZ_FOXH01000005.1"/>
</dbReference>
<feature type="domain" description="DUF418" evidence="2">
    <location>
        <begin position="265"/>
        <end position="431"/>
    </location>
</feature>
<keyword evidence="1" id="KW-0472">Membrane</keyword>
<dbReference type="InterPro" id="IPR007349">
    <property type="entry name" value="DUF418"/>
</dbReference>
<keyword evidence="1" id="KW-1133">Transmembrane helix</keyword>